<name>Q6LLF2_PHOPR</name>
<dbReference type="EMBL" id="CR378675">
    <property type="protein sequence ID" value="CAG21930.1"/>
    <property type="molecule type" value="Genomic_DNA"/>
</dbReference>
<organism evidence="1 2">
    <name type="scientific">Photobacterium profundum (strain SS9)</name>
    <dbReference type="NCBI Taxonomy" id="298386"/>
    <lineage>
        <taxon>Bacteria</taxon>
        <taxon>Pseudomonadati</taxon>
        <taxon>Pseudomonadota</taxon>
        <taxon>Gammaproteobacteria</taxon>
        <taxon>Vibrionales</taxon>
        <taxon>Vibrionaceae</taxon>
        <taxon>Photobacterium</taxon>
    </lineage>
</organism>
<reference evidence="2" key="1">
    <citation type="journal article" date="2005" name="Science">
        <title>Life at depth: Photobacterium profundum genome sequence and expression analysis.</title>
        <authorList>
            <person name="Vezzi A."/>
            <person name="Campanaro S."/>
            <person name="D'Angelo M."/>
            <person name="Simonato F."/>
            <person name="Vitulo N."/>
            <person name="Lauro F.M."/>
            <person name="Cestaro A."/>
            <person name="Malacrida G."/>
            <person name="Simionati B."/>
            <person name="Cannata N."/>
            <person name="Romualdi C."/>
            <person name="Bartlett D.H."/>
            <person name="Valle G."/>
        </authorList>
    </citation>
    <scope>NUCLEOTIDE SEQUENCE [LARGE SCALE GENOMIC DNA]</scope>
    <source>
        <strain evidence="2">ATCC BAA-1253 / SS9</strain>
    </source>
</reference>
<accession>Q6LLF2</accession>
<evidence type="ECO:0000313" key="1">
    <source>
        <dbReference type="EMBL" id="CAG21930.1"/>
    </source>
</evidence>
<protein>
    <submittedName>
        <fullName evidence="1">Uncharacterized protein</fullName>
    </submittedName>
</protein>
<dbReference type="HOGENOM" id="CLU_2555334_0_0_6"/>
<dbReference type="AlphaFoldDB" id="Q6LLF2"/>
<dbReference type="STRING" id="298386.PBPRB0057"/>
<proteinExistence type="predicted"/>
<keyword evidence="2" id="KW-1185">Reference proteome</keyword>
<dbReference type="Proteomes" id="UP000000593">
    <property type="component" value="Chromosome 2"/>
</dbReference>
<evidence type="ECO:0000313" key="2">
    <source>
        <dbReference type="Proteomes" id="UP000000593"/>
    </source>
</evidence>
<gene>
    <name evidence="1" type="ordered locus">PBPRB0057</name>
</gene>
<sequence length="82" mass="9698">MLIVYIHSENGIQQANKNDDVYISNLLTNKIILSIQLTVHIWSQKSHQNCKNTLIFNPINSYCRICSTSFRYIEYQIEHLRI</sequence>
<dbReference type="KEGG" id="ppr:PBPRB0057"/>